<dbReference type="EMBL" id="BSOH01000023">
    <property type="protein sequence ID" value="GLR18986.1"/>
    <property type="molecule type" value="Genomic_DNA"/>
</dbReference>
<accession>A0AA37WEN6</accession>
<dbReference type="Pfam" id="PF01832">
    <property type="entry name" value="Glucosaminidase"/>
    <property type="match status" value="1"/>
</dbReference>
<keyword evidence="1" id="KW-0378">Hydrolase</keyword>
<evidence type="ECO:0000256" key="2">
    <source>
        <dbReference type="SAM" id="SignalP"/>
    </source>
</evidence>
<comment type="caution">
    <text evidence="4">The sequence shown here is derived from an EMBL/GenBank/DDBJ whole genome shotgun (WGS) entry which is preliminary data.</text>
</comment>
<reference evidence="4" key="1">
    <citation type="journal article" date="2014" name="Int. J. Syst. Evol. Microbiol.">
        <title>Complete genome sequence of Corynebacterium casei LMG S-19264T (=DSM 44701T), isolated from a smear-ripened cheese.</title>
        <authorList>
            <consortium name="US DOE Joint Genome Institute (JGI-PGF)"/>
            <person name="Walter F."/>
            <person name="Albersmeier A."/>
            <person name="Kalinowski J."/>
            <person name="Ruckert C."/>
        </authorList>
    </citation>
    <scope>NUCLEOTIDE SEQUENCE</scope>
    <source>
        <strain evidence="4">NBRC 108769</strain>
    </source>
</reference>
<gene>
    <name evidence="4" type="ORF">GCM10007940_36020</name>
</gene>
<keyword evidence="5" id="KW-1185">Reference proteome</keyword>
<organism evidence="4 5">
    <name type="scientific">Portibacter lacus</name>
    <dbReference type="NCBI Taxonomy" id="1099794"/>
    <lineage>
        <taxon>Bacteria</taxon>
        <taxon>Pseudomonadati</taxon>
        <taxon>Bacteroidota</taxon>
        <taxon>Saprospiria</taxon>
        <taxon>Saprospirales</taxon>
        <taxon>Haliscomenobacteraceae</taxon>
        <taxon>Portibacter</taxon>
    </lineage>
</organism>
<dbReference type="InterPro" id="IPR051056">
    <property type="entry name" value="Glycosyl_Hydrolase_73"/>
</dbReference>
<dbReference type="RefSeq" id="WP_235292931.1">
    <property type="nucleotide sequence ID" value="NZ_BSOH01000023.1"/>
</dbReference>
<evidence type="ECO:0000313" key="4">
    <source>
        <dbReference type="EMBL" id="GLR18986.1"/>
    </source>
</evidence>
<proteinExistence type="predicted"/>
<name>A0AA37WEN6_9BACT</name>
<keyword evidence="2" id="KW-0732">Signal</keyword>
<evidence type="ECO:0000259" key="3">
    <source>
        <dbReference type="SMART" id="SM00047"/>
    </source>
</evidence>
<dbReference type="SMART" id="SM00047">
    <property type="entry name" value="LYZ2"/>
    <property type="match status" value="1"/>
</dbReference>
<dbReference type="PANTHER" id="PTHR33308">
    <property type="entry name" value="PEPTIDOGLYCAN HYDROLASE FLGJ"/>
    <property type="match status" value="1"/>
</dbReference>
<reference evidence="4" key="2">
    <citation type="submission" date="2023-01" db="EMBL/GenBank/DDBJ databases">
        <title>Draft genome sequence of Portibacter lacus strain NBRC 108769.</title>
        <authorList>
            <person name="Sun Q."/>
            <person name="Mori K."/>
        </authorList>
    </citation>
    <scope>NUCLEOTIDE SEQUENCE</scope>
    <source>
        <strain evidence="4">NBRC 108769</strain>
    </source>
</reference>
<dbReference type="Proteomes" id="UP001156666">
    <property type="component" value="Unassembled WGS sequence"/>
</dbReference>
<dbReference type="Gene3D" id="1.10.530.10">
    <property type="match status" value="1"/>
</dbReference>
<feature type="signal peptide" evidence="2">
    <location>
        <begin position="1"/>
        <end position="23"/>
    </location>
</feature>
<evidence type="ECO:0000256" key="1">
    <source>
        <dbReference type="ARBA" id="ARBA00022801"/>
    </source>
</evidence>
<sequence length="185" mass="21479">MKIVRLLLLLSVVATFCSFKVTDAVTFSYIENYRDLSIIEMHRTGVPASITLAQAIHESASGTSNLASNSNNHFGIKCKTYWRGKSYYHKDDDLDTRGRLIESCFRAYDAVEDSFIDHSNFLKFSDHYQKLFNLSKMDYVGWAYGLKECGYATDTRYTQKLINIIKKYNLSVYDTWEDPRTWINK</sequence>
<evidence type="ECO:0000313" key="5">
    <source>
        <dbReference type="Proteomes" id="UP001156666"/>
    </source>
</evidence>
<feature type="domain" description="Mannosyl-glycoprotein endo-beta-N-acetylglucosamidase-like" evidence="3">
    <location>
        <begin position="18"/>
        <end position="174"/>
    </location>
</feature>
<dbReference type="InterPro" id="IPR002901">
    <property type="entry name" value="MGlyc_endo_b_GlcNAc-like_dom"/>
</dbReference>
<dbReference type="GO" id="GO:0004040">
    <property type="term" value="F:amidase activity"/>
    <property type="evidence" value="ECO:0007669"/>
    <property type="project" value="InterPro"/>
</dbReference>
<protein>
    <recommendedName>
        <fullName evidence="3">Mannosyl-glycoprotein endo-beta-N-acetylglucosamidase-like domain-containing protein</fullName>
    </recommendedName>
</protein>
<dbReference type="PANTHER" id="PTHR33308:SF9">
    <property type="entry name" value="PEPTIDOGLYCAN HYDROLASE FLGJ"/>
    <property type="match status" value="1"/>
</dbReference>
<feature type="chain" id="PRO_5041315770" description="Mannosyl-glycoprotein endo-beta-N-acetylglucosamidase-like domain-containing protein" evidence="2">
    <location>
        <begin position="24"/>
        <end position="185"/>
    </location>
</feature>
<dbReference type="AlphaFoldDB" id="A0AA37WEN6"/>